<dbReference type="RefSeq" id="WP_163178664.1">
    <property type="nucleotide sequence ID" value="NZ_JAAIWM010000002.1"/>
</dbReference>
<organism evidence="1 2">
    <name type="scientific">Bacillus mesophilus</name>
    <dbReference type="NCBI Taxonomy" id="1808955"/>
    <lineage>
        <taxon>Bacteria</taxon>
        <taxon>Bacillati</taxon>
        <taxon>Bacillota</taxon>
        <taxon>Bacilli</taxon>
        <taxon>Bacillales</taxon>
        <taxon>Bacillaceae</taxon>
        <taxon>Bacillus</taxon>
    </lineage>
</organism>
<proteinExistence type="predicted"/>
<dbReference type="EMBL" id="JAAIWM010000002">
    <property type="protein sequence ID" value="NEY71228.1"/>
    <property type="molecule type" value="Genomic_DNA"/>
</dbReference>
<reference evidence="1 2" key="1">
    <citation type="submission" date="2020-02" db="EMBL/GenBank/DDBJ databases">
        <title>Bacillus aquiflavi sp. nov., isolated from yellow water of strong flavor Chinese baijiu in Yibin region of China.</title>
        <authorList>
            <person name="Xie J."/>
        </authorList>
    </citation>
    <scope>NUCLEOTIDE SEQUENCE [LARGE SCALE GENOMIC DNA]</scope>
    <source>
        <strain evidence="1 2">SA4</strain>
    </source>
</reference>
<evidence type="ECO:0000313" key="1">
    <source>
        <dbReference type="EMBL" id="NEY71228.1"/>
    </source>
</evidence>
<name>A0A6M0Q863_9BACI</name>
<dbReference type="AlphaFoldDB" id="A0A6M0Q863"/>
<comment type="caution">
    <text evidence="1">The sequence shown here is derived from an EMBL/GenBank/DDBJ whole genome shotgun (WGS) entry which is preliminary data.</text>
</comment>
<keyword evidence="2" id="KW-1185">Reference proteome</keyword>
<evidence type="ECO:0000313" key="2">
    <source>
        <dbReference type="Proteomes" id="UP000481043"/>
    </source>
</evidence>
<sequence>MTNESFQEQKELEYNFLTVLNLVVDFRYRTLASCNENQQCKKSTLVFNTA</sequence>
<dbReference type="Proteomes" id="UP000481043">
    <property type="component" value="Unassembled WGS sequence"/>
</dbReference>
<protein>
    <submittedName>
        <fullName evidence="1">Uncharacterized protein</fullName>
    </submittedName>
</protein>
<gene>
    <name evidence="1" type="ORF">G4D63_05680</name>
</gene>
<accession>A0A6M0Q863</accession>